<protein>
    <submittedName>
        <fullName evidence="1">Uncharacterized protein</fullName>
    </submittedName>
</protein>
<keyword evidence="2" id="KW-1185">Reference proteome</keyword>
<dbReference type="KEGG" id="pte:PTT_09760"/>
<organism evidence="2">
    <name type="scientific">Pyrenophora teres f. teres (strain 0-1)</name>
    <name type="common">Barley net blotch fungus</name>
    <name type="synonym">Drechslera teres f. teres</name>
    <dbReference type="NCBI Taxonomy" id="861557"/>
    <lineage>
        <taxon>Eukaryota</taxon>
        <taxon>Fungi</taxon>
        <taxon>Dikarya</taxon>
        <taxon>Ascomycota</taxon>
        <taxon>Pezizomycotina</taxon>
        <taxon>Dothideomycetes</taxon>
        <taxon>Pleosporomycetidae</taxon>
        <taxon>Pleosporales</taxon>
        <taxon>Pleosporineae</taxon>
        <taxon>Pleosporaceae</taxon>
        <taxon>Pyrenophora</taxon>
    </lineage>
</organism>
<dbReference type="EMBL" id="GL534043">
    <property type="protein sequence ID" value="EFQ92993.1"/>
    <property type="molecule type" value="Genomic_DNA"/>
</dbReference>
<evidence type="ECO:0000313" key="2">
    <source>
        <dbReference type="Proteomes" id="UP000001067"/>
    </source>
</evidence>
<dbReference type="Proteomes" id="UP000001067">
    <property type="component" value="Unassembled WGS sequence"/>
</dbReference>
<proteinExistence type="predicted"/>
<sequence length="62" mass="6673">MLGLLPQNRGHLGLGALAKASGSPTRLCLIDEKPIIVVALVTLILRMARPRYIQYPTNACSS</sequence>
<accession>E3RMQ6</accession>
<dbReference type="AlphaFoldDB" id="E3RMQ6"/>
<dbReference type="HOGENOM" id="CLU_2905230_0_0_1"/>
<reference evidence="1 2" key="1">
    <citation type="journal article" date="2010" name="Genome Biol.">
        <title>A first genome assembly of the barley fungal pathogen Pyrenophora teres f. teres.</title>
        <authorList>
            <person name="Ellwood S.R."/>
            <person name="Liu Z."/>
            <person name="Syme R.A."/>
            <person name="Lai Z."/>
            <person name="Hane J.K."/>
            <person name="Keiper F."/>
            <person name="Moffat C.S."/>
            <person name="Oliver R.P."/>
            <person name="Friesen T.L."/>
        </authorList>
    </citation>
    <scope>NUCLEOTIDE SEQUENCE [LARGE SCALE GENOMIC DNA]</scope>
    <source>
        <strain evidence="1 2">0-1</strain>
    </source>
</reference>
<name>E3RMQ6_PYRTT</name>
<evidence type="ECO:0000313" key="1">
    <source>
        <dbReference type="EMBL" id="EFQ92993.1"/>
    </source>
</evidence>
<gene>
    <name evidence="1" type="ORF">PTT_09760</name>
</gene>